<dbReference type="EMBL" id="CP062222">
    <property type="protein sequence ID" value="QTC92879.1"/>
    <property type="molecule type" value="Genomic_DNA"/>
</dbReference>
<evidence type="ECO:0000256" key="2">
    <source>
        <dbReference type="SAM" id="Phobius"/>
    </source>
</evidence>
<dbReference type="PANTHER" id="PTHR43798">
    <property type="entry name" value="MONOACYLGLYCEROL LIPASE"/>
    <property type="match status" value="1"/>
</dbReference>
<reference evidence="4" key="1">
    <citation type="submission" date="2020-09" db="EMBL/GenBank/DDBJ databases">
        <title>Brevundimonas sp. LVF2 isolated from a puddle in Goettingen, Germany.</title>
        <authorList>
            <person name="Friedrich I."/>
            <person name="Klassen A."/>
            <person name="Hannes N."/>
            <person name="Schneider D."/>
            <person name="Hertel R."/>
            <person name="Daniel R."/>
        </authorList>
    </citation>
    <scope>NUCLEOTIDE SEQUENCE</scope>
    <source>
        <strain evidence="4">LVF2</strain>
    </source>
</reference>
<dbReference type="GO" id="GO:0016787">
    <property type="term" value="F:hydrolase activity"/>
    <property type="evidence" value="ECO:0007669"/>
    <property type="project" value="UniProtKB-KW"/>
</dbReference>
<keyword evidence="2" id="KW-0812">Transmembrane</keyword>
<proteinExistence type="predicted"/>
<keyword evidence="1 4" id="KW-0378">Hydrolase</keyword>
<evidence type="ECO:0000259" key="3">
    <source>
        <dbReference type="Pfam" id="PF00561"/>
    </source>
</evidence>
<dbReference type="AlphaFoldDB" id="A0A975C4E5"/>
<gene>
    <name evidence="4" type="ORF">IFJ75_08555</name>
</gene>
<dbReference type="Proteomes" id="UP000663918">
    <property type="component" value="Chromosome"/>
</dbReference>
<evidence type="ECO:0000313" key="5">
    <source>
        <dbReference type="Proteomes" id="UP000663918"/>
    </source>
</evidence>
<evidence type="ECO:0000256" key="1">
    <source>
        <dbReference type="ARBA" id="ARBA00022801"/>
    </source>
</evidence>
<protein>
    <submittedName>
        <fullName evidence="4">Alpha/beta hydrolase</fullName>
    </submittedName>
</protein>
<feature type="transmembrane region" description="Helical" evidence="2">
    <location>
        <begin position="50"/>
        <end position="74"/>
    </location>
</feature>
<evidence type="ECO:0000313" key="4">
    <source>
        <dbReference type="EMBL" id="QTC92879.1"/>
    </source>
</evidence>
<dbReference type="GO" id="GO:0016020">
    <property type="term" value="C:membrane"/>
    <property type="evidence" value="ECO:0007669"/>
    <property type="project" value="TreeGrafter"/>
</dbReference>
<keyword evidence="2" id="KW-1133">Transmembrane helix</keyword>
<dbReference type="InterPro" id="IPR000073">
    <property type="entry name" value="AB_hydrolase_1"/>
</dbReference>
<dbReference type="PANTHER" id="PTHR43798:SF31">
    <property type="entry name" value="AB HYDROLASE SUPERFAMILY PROTEIN YCLE"/>
    <property type="match status" value="1"/>
</dbReference>
<accession>A0A975C4E5</accession>
<keyword evidence="2" id="KW-0472">Membrane</keyword>
<dbReference type="Gene3D" id="3.40.50.1820">
    <property type="entry name" value="alpha/beta hydrolase"/>
    <property type="match status" value="1"/>
</dbReference>
<organism evidence="4 5">
    <name type="scientific">Brevundimonas goettingensis</name>
    <dbReference type="NCBI Taxonomy" id="2774190"/>
    <lineage>
        <taxon>Bacteria</taxon>
        <taxon>Pseudomonadati</taxon>
        <taxon>Pseudomonadota</taxon>
        <taxon>Alphaproteobacteria</taxon>
        <taxon>Caulobacterales</taxon>
        <taxon>Caulobacteraceae</taxon>
        <taxon>Brevundimonas</taxon>
    </lineage>
</organism>
<dbReference type="SUPFAM" id="SSF53474">
    <property type="entry name" value="alpha/beta-Hydrolases"/>
    <property type="match status" value="1"/>
</dbReference>
<dbReference type="Pfam" id="PF00561">
    <property type="entry name" value="Abhydrolase_1"/>
    <property type="match status" value="1"/>
</dbReference>
<dbReference type="KEGG" id="bgoe:IFJ75_08555"/>
<name>A0A975C4E5_9CAUL</name>
<dbReference type="InterPro" id="IPR050266">
    <property type="entry name" value="AB_hydrolase_sf"/>
</dbReference>
<dbReference type="InterPro" id="IPR029058">
    <property type="entry name" value="AB_hydrolase_fold"/>
</dbReference>
<keyword evidence="5" id="KW-1185">Reference proteome</keyword>
<sequence>MPLIPLLKLVFGLLSLLILGTAVWLFWTWWGGYLIPADDGVGLVFVRDTWRLWTGLGLLAFSFMGRPLVTVLLARSDTDPSTARREDGVFIDGVDASLYVERRGAGSGLPLVLTHGWGLDSTIWDYASRALGARHPLVVWDLPGLGRSKVKPSGVTLPAFAEDLRRVVMSSSDGRVVLVGHSIGGMTIQTLVRDRPDFVRDRVAGVVLINTTYTNPLRTMIVSRLLRALQKPVLEPVFHVMAWLQPLFWLGAWQGYLSGSAHMANRLGFGRYVTRSQLEHTTLLATRNPPGVQARGNLAMFHWDATGALRDLGVPLLVLGGEVDIVTRPDASKVMAAETPEAALEMIDGVNHMGFLERADSYHLAIETFVASLPAPVDLQPPGLGVVTALR</sequence>
<feature type="transmembrane region" description="Helical" evidence="2">
    <location>
        <begin position="9"/>
        <end position="30"/>
    </location>
</feature>
<dbReference type="RefSeq" id="WP_207932159.1">
    <property type="nucleotide sequence ID" value="NZ_CP062222.1"/>
</dbReference>
<feature type="domain" description="AB hydrolase-1" evidence="3">
    <location>
        <begin position="110"/>
        <end position="358"/>
    </location>
</feature>